<evidence type="ECO:0000313" key="2">
    <source>
        <dbReference type="Proteomes" id="UP000053766"/>
    </source>
</evidence>
<reference evidence="1 2" key="1">
    <citation type="submission" date="2013-11" db="EMBL/GenBank/DDBJ databases">
        <title>Draft genome of the bovine lungworm Dictyocaulus viviparus.</title>
        <authorList>
            <person name="Mitreva M."/>
        </authorList>
    </citation>
    <scope>NUCLEOTIDE SEQUENCE [LARGE SCALE GENOMIC DNA]</scope>
    <source>
        <strain evidence="1 2">HannoverDv2000</strain>
    </source>
</reference>
<dbReference type="EMBL" id="KN716281">
    <property type="protein sequence ID" value="KJH48069.1"/>
    <property type="molecule type" value="Genomic_DNA"/>
</dbReference>
<dbReference type="AlphaFoldDB" id="A0A0D8XWB3"/>
<organism evidence="1 2">
    <name type="scientific">Dictyocaulus viviparus</name>
    <name type="common">Bovine lungworm</name>
    <dbReference type="NCBI Taxonomy" id="29172"/>
    <lineage>
        <taxon>Eukaryota</taxon>
        <taxon>Metazoa</taxon>
        <taxon>Ecdysozoa</taxon>
        <taxon>Nematoda</taxon>
        <taxon>Chromadorea</taxon>
        <taxon>Rhabditida</taxon>
        <taxon>Rhabditina</taxon>
        <taxon>Rhabditomorpha</taxon>
        <taxon>Strongyloidea</taxon>
        <taxon>Metastrongylidae</taxon>
        <taxon>Dictyocaulus</taxon>
    </lineage>
</organism>
<name>A0A0D8XWB3_DICVI</name>
<proteinExistence type="predicted"/>
<protein>
    <submittedName>
        <fullName evidence="1">Uncharacterized protein</fullName>
    </submittedName>
</protein>
<reference evidence="2" key="2">
    <citation type="journal article" date="2016" name="Sci. Rep.">
        <title>Dictyocaulus viviparus genome, variome and transcriptome elucidate lungworm biology and support future intervention.</title>
        <authorList>
            <person name="McNulty S.N."/>
            <person name="Strube C."/>
            <person name="Rosa B.A."/>
            <person name="Martin J.C."/>
            <person name="Tyagi R."/>
            <person name="Choi Y.J."/>
            <person name="Wang Q."/>
            <person name="Hallsworth Pepin K."/>
            <person name="Zhang X."/>
            <person name="Ozersky P."/>
            <person name="Wilson R.K."/>
            <person name="Sternberg P.W."/>
            <person name="Gasser R.B."/>
            <person name="Mitreva M."/>
        </authorList>
    </citation>
    <scope>NUCLEOTIDE SEQUENCE [LARGE SCALE GENOMIC DNA]</scope>
    <source>
        <strain evidence="2">HannoverDv2000</strain>
    </source>
</reference>
<evidence type="ECO:0000313" key="1">
    <source>
        <dbReference type="EMBL" id="KJH48069.1"/>
    </source>
</evidence>
<keyword evidence="2" id="KW-1185">Reference proteome</keyword>
<accession>A0A0D8XWB3</accession>
<dbReference type="Proteomes" id="UP000053766">
    <property type="component" value="Unassembled WGS sequence"/>
</dbReference>
<gene>
    <name evidence="1" type="ORF">DICVIV_05822</name>
</gene>
<sequence length="72" mass="8438">MNHTATVSKPRLDLYRRKVHRQMGLEENTRIPVSYINRIALDNVRISVRTEVEKGIKISDGKKPVSKSFFRR</sequence>